<comment type="caution">
    <text evidence="1">The sequence shown here is derived from an EMBL/GenBank/DDBJ whole genome shotgun (WGS) entry which is preliminary data.</text>
</comment>
<organism evidence="1 2">
    <name type="scientific">Nonomuraea angiospora</name>
    <dbReference type="NCBI Taxonomy" id="46172"/>
    <lineage>
        <taxon>Bacteria</taxon>
        <taxon>Bacillati</taxon>
        <taxon>Actinomycetota</taxon>
        <taxon>Actinomycetes</taxon>
        <taxon>Streptosporangiales</taxon>
        <taxon>Streptosporangiaceae</taxon>
        <taxon>Nonomuraea</taxon>
    </lineage>
</organism>
<name>A0ABR9LZZ7_9ACTN</name>
<dbReference type="EMBL" id="JADBEK010000001">
    <property type="protein sequence ID" value="MBE1585686.1"/>
    <property type="molecule type" value="Genomic_DNA"/>
</dbReference>
<gene>
    <name evidence="1" type="ORF">H4W80_003944</name>
</gene>
<reference evidence="1 2" key="1">
    <citation type="submission" date="2020-10" db="EMBL/GenBank/DDBJ databases">
        <title>Sequencing the genomes of 1000 actinobacteria strains.</title>
        <authorList>
            <person name="Klenk H.-P."/>
        </authorList>
    </citation>
    <scope>NUCLEOTIDE SEQUENCE [LARGE SCALE GENOMIC DNA]</scope>
    <source>
        <strain evidence="1 2">DSM 43173</strain>
    </source>
</reference>
<keyword evidence="2" id="KW-1185">Reference proteome</keyword>
<dbReference type="Proteomes" id="UP000633509">
    <property type="component" value="Unassembled WGS sequence"/>
</dbReference>
<sequence>MWPPTLRFSSTVSSARMRRPSITWLTPRRTIWARLRGWMGSPSSVTPPLVISPSCTPSSPDTARSKVVLPALFAPSSATIAPGGTLRLTPRSTSITSS</sequence>
<proteinExistence type="predicted"/>
<accession>A0ABR9LZZ7</accession>
<protein>
    <submittedName>
        <fullName evidence="1">Uncharacterized protein</fullName>
    </submittedName>
</protein>
<evidence type="ECO:0000313" key="2">
    <source>
        <dbReference type="Proteomes" id="UP000633509"/>
    </source>
</evidence>
<evidence type="ECO:0000313" key="1">
    <source>
        <dbReference type="EMBL" id="MBE1585686.1"/>
    </source>
</evidence>